<evidence type="ECO:0000313" key="1">
    <source>
        <dbReference type="EMBL" id="EGW11750.1"/>
    </source>
</evidence>
<proteinExistence type="predicted"/>
<protein>
    <submittedName>
        <fullName evidence="1">Uncharacterized protein</fullName>
    </submittedName>
</protein>
<organism evidence="1 2">
    <name type="scientific">Cricetulus griseus</name>
    <name type="common">Chinese hamster</name>
    <name type="synonym">Cricetulus barabensis griseus</name>
    <dbReference type="NCBI Taxonomy" id="10029"/>
    <lineage>
        <taxon>Eukaryota</taxon>
        <taxon>Metazoa</taxon>
        <taxon>Chordata</taxon>
        <taxon>Craniata</taxon>
        <taxon>Vertebrata</taxon>
        <taxon>Euteleostomi</taxon>
        <taxon>Mammalia</taxon>
        <taxon>Eutheria</taxon>
        <taxon>Euarchontoglires</taxon>
        <taxon>Glires</taxon>
        <taxon>Rodentia</taxon>
        <taxon>Myomorpha</taxon>
        <taxon>Muroidea</taxon>
        <taxon>Cricetidae</taxon>
        <taxon>Cricetinae</taxon>
        <taxon>Cricetulus</taxon>
    </lineage>
</organism>
<evidence type="ECO:0000313" key="2">
    <source>
        <dbReference type="Proteomes" id="UP000001075"/>
    </source>
</evidence>
<sequence>MLKSKNESRLRHLLTWEIKVEGSLARKSASRVQEYTHRCTSTRAHTHRAGWKVRLHTKPVKKEDFTAE</sequence>
<accession>G3I4U5</accession>
<gene>
    <name evidence="1" type="ORF">I79_018483</name>
</gene>
<dbReference type="Proteomes" id="UP000001075">
    <property type="component" value="Unassembled WGS sequence"/>
</dbReference>
<reference evidence="2" key="1">
    <citation type="journal article" date="2011" name="Nat. Biotechnol.">
        <title>The genomic sequence of the Chinese hamster ovary (CHO)-K1 cell line.</title>
        <authorList>
            <person name="Xu X."/>
            <person name="Nagarajan H."/>
            <person name="Lewis N.E."/>
            <person name="Pan S."/>
            <person name="Cai Z."/>
            <person name="Liu X."/>
            <person name="Chen W."/>
            <person name="Xie M."/>
            <person name="Wang W."/>
            <person name="Hammond S."/>
            <person name="Andersen M.R."/>
            <person name="Neff N."/>
            <person name="Passarelli B."/>
            <person name="Koh W."/>
            <person name="Fan H.C."/>
            <person name="Wang J."/>
            <person name="Gui Y."/>
            <person name="Lee K.H."/>
            <person name="Betenbaugh M.J."/>
            <person name="Quake S.R."/>
            <person name="Famili I."/>
            <person name="Palsson B.O."/>
            <person name="Wang J."/>
        </authorList>
    </citation>
    <scope>NUCLEOTIDE SEQUENCE [LARGE SCALE GENOMIC DNA]</scope>
    <source>
        <strain evidence="2">CHO K1 cell line</strain>
    </source>
</reference>
<name>G3I4U5_CRIGR</name>
<dbReference type="EMBL" id="JH001266">
    <property type="protein sequence ID" value="EGW11750.1"/>
    <property type="molecule type" value="Genomic_DNA"/>
</dbReference>
<dbReference type="AlphaFoldDB" id="G3I4U5"/>
<dbReference type="InParanoid" id="G3I4U5"/>